<evidence type="ECO:0000256" key="1">
    <source>
        <dbReference type="SAM" id="Phobius"/>
    </source>
</evidence>
<feature type="transmembrane region" description="Helical" evidence="1">
    <location>
        <begin position="46"/>
        <end position="63"/>
    </location>
</feature>
<dbReference type="AlphaFoldDB" id="A0AAU2A3E1"/>
<protein>
    <submittedName>
        <fullName evidence="2">Uncharacterized protein</fullName>
    </submittedName>
</protein>
<dbReference type="EMBL" id="CP108222">
    <property type="protein sequence ID" value="WTT18105.1"/>
    <property type="molecule type" value="Genomic_DNA"/>
</dbReference>
<keyword evidence="1" id="KW-1133">Transmembrane helix</keyword>
<reference evidence="2" key="1">
    <citation type="submission" date="2022-10" db="EMBL/GenBank/DDBJ databases">
        <title>The complete genomes of actinobacterial strains from the NBC collection.</title>
        <authorList>
            <person name="Joergensen T.S."/>
            <person name="Alvarez Arevalo M."/>
            <person name="Sterndorff E.B."/>
            <person name="Faurdal D."/>
            <person name="Vuksanovic O."/>
            <person name="Mourched A.-S."/>
            <person name="Charusanti P."/>
            <person name="Shaw S."/>
            <person name="Blin K."/>
            <person name="Weber T."/>
        </authorList>
    </citation>
    <scope>NUCLEOTIDE SEQUENCE</scope>
    <source>
        <strain evidence="2">NBC_00093</strain>
    </source>
</reference>
<evidence type="ECO:0000313" key="2">
    <source>
        <dbReference type="EMBL" id="WTT18105.1"/>
    </source>
</evidence>
<keyword evidence="1" id="KW-0472">Membrane</keyword>
<name>A0AAU2A3E1_9ACTN</name>
<organism evidence="2">
    <name type="scientific">Streptomyces sp. NBC_00093</name>
    <dbReference type="NCBI Taxonomy" id="2975649"/>
    <lineage>
        <taxon>Bacteria</taxon>
        <taxon>Bacillati</taxon>
        <taxon>Actinomycetota</taxon>
        <taxon>Actinomycetes</taxon>
        <taxon>Kitasatosporales</taxon>
        <taxon>Streptomycetaceae</taxon>
        <taxon>Streptomyces</taxon>
    </lineage>
</organism>
<feature type="transmembrane region" description="Helical" evidence="1">
    <location>
        <begin position="21"/>
        <end position="40"/>
    </location>
</feature>
<sequence length="79" mass="8387">MNTKSPKSPKSPQSSRRSTPVLWSLFLAGVAAVPVVSYSVDAGQGVAVVLVAGLVALQARVALVEMERRRDRGPERITA</sequence>
<keyword evidence="1" id="KW-0812">Transmembrane</keyword>
<proteinExistence type="predicted"/>
<accession>A0AAU2A3E1</accession>
<gene>
    <name evidence="2" type="ORF">OHA22_22480</name>
</gene>